<evidence type="ECO:0000313" key="2">
    <source>
        <dbReference type="Proteomes" id="UP000501466"/>
    </source>
</evidence>
<evidence type="ECO:0000313" key="1">
    <source>
        <dbReference type="EMBL" id="BBP42323.1"/>
    </source>
</evidence>
<sequence length="115" mass="12941">MNLTDQTRVSELVNLVGLSEVKKIRQQFSIKLNMMVKNPTKGETISQRLHTLKGMCYALGINSKGKHIETIERMITNGASTTAQTHIHNLYPVLQQELIDAEQFLNSLENTDSLS</sequence>
<reference evidence="2" key="1">
    <citation type="submission" date="2019-11" db="EMBL/GenBank/DDBJ databases">
        <title>Isolation and characterization of two novel species in the genus Thiomicrorhabdus.</title>
        <authorList>
            <person name="Mochizuki J."/>
            <person name="Kojima H."/>
            <person name="Fukui M."/>
        </authorList>
    </citation>
    <scope>NUCLEOTIDE SEQUENCE [LARGE SCALE GENOMIC DNA]</scope>
    <source>
        <strain evidence="2">AkT22</strain>
    </source>
</reference>
<accession>A0A6F8PJP4</accession>
<dbReference type="Proteomes" id="UP000501466">
    <property type="component" value="Chromosome"/>
</dbReference>
<dbReference type="InterPro" id="IPR036641">
    <property type="entry name" value="HPT_dom_sf"/>
</dbReference>
<name>A0A6F8PJP4_9GAMM</name>
<dbReference type="RefSeq" id="WP_173289640.1">
    <property type="nucleotide sequence ID" value="NZ_AP021888.1"/>
</dbReference>
<organism evidence="1 2">
    <name type="scientific">Thiosulfativibrio zosterae</name>
    <dbReference type="NCBI Taxonomy" id="2675053"/>
    <lineage>
        <taxon>Bacteria</taxon>
        <taxon>Pseudomonadati</taxon>
        <taxon>Pseudomonadota</taxon>
        <taxon>Gammaproteobacteria</taxon>
        <taxon>Thiotrichales</taxon>
        <taxon>Piscirickettsiaceae</taxon>
        <taxon>Thiosulfativibrio</taxon>
    </lineage>
</organism>
<evidence type="ECO:0008006" key="3">
    <source>
        <dbReference type="Google" id="ProtNLM"/>
    </source>
</evidence>
<proteinExistence type="predicted"/>
<dbReference type="GO" id="GO:0000160">
    <property type="term" value="P:phosphorelay signal transduction system"/>
    <property type="evidence" value="ECO:0007669"/>
    <property type="project" value="InterPro"/>
</dbReference>
<dbReference type="Gene3D" id="1.20.120.160">
    <property type="entry name" value="HPT domain"/>
    <property type="match status" value="1"/>
</dbReference>
<dbReference type="EMBL" id="AP021888">
    <property type="protein sequence ID" value="BBP42323.1"/>
    <property type="molecule type" value="Genomic_DNA"/>
</dbReference>
<dbReference type="KEGG" id="tzo:THMIRHAT_00690"/>
<dbReference type="AlphaFoldDB" id="A0A6F8PJP4"/>
<dbReference type="SUPFAM" id="SSF47226">
    <property type="entry name" value="Histidine-containing phosphotransfer domain, HPT domain"/>
    <property type="match status" value="1"/>
</dbReference>
<gene>
    <name evidence="1" type="ORF">THMIRHAT_00690</name>
</gene>
<keyword evidence="2" id="KW-1185">Reference proteome</keyword>
<protein>
    <recommendedName>
        <fullName evidence="3">HPt domain-containing protein</fullName>
    </recommendedName>
</protein>